<feature type="transmembrane region" description="Helical" evidence="1">
    <location>
        <begin position="79"/>
        <end position="112"/>
    </location>
</feature>
<protein>
    <submittedName>
        <fullName evidence="3">Tripartite tricarboxylate transporter TctB family protein</fullName>
    </submittedName>
</protein>
<dbReference type="Proteomes" id="UP000322110">
    <property type="component" value="Unassembled WGS sequence"/>
</dbReference>
<organism evidence="3 4">
    <name type="scientific">Teichococcus oryzae</name>
    <dbReference type="NCBI Taxonomy" id="1608942"/>
    <lineage>
        <taxon>Bacteria</taxon>
        <taxon>Pseudomonadati</taxon>
        <taxon>Pseudomonadota</taxon>
        <taxon>Alphaproteobacteria</taxon>
        <taxon>Acetobacterales</taxon>
        <taxon>Roseomonadaceae</taxon>
        <taxon>Roseomonas</taxon>
    </lineage>
</organism>
<feature type="transmembrane region" description="Helical" evidence="1">
    <location>
        <begin position="6"/>
        <end position="26"/>
    </location>
</feature>
<name>A0A5B2TAF3_9PROT</name>
<proteinExistence type="predicted"/>
<gene>
    <name evidence="3" type="ORF">F0Q34_19460</name>
</gene>
<keyword evidence="1" id="KW-0812">Transmembrane</keyword>
<dbReference type="OrthoDB" id="6174504at2"/>
<feature type="transmembrane region" description="Helical" evidence="1">
    <location>
        <begin position="124"/>
        <end position="142"/>
    </location>
</feature>
<keyword evidence="1" id="KW-0472">Membrane</keyword>
<reference evidence="3 4" key="1">
    <citation type="journal article" date="2015" name="Int. J. Syst. Evol. Microbiol.">
        <title>Roseomonas oryzae sp. nov., isolated from paddy rhizosphere soil.</title>
        <authorList>
            <person name="Ramaprasad E.V."/>
            <person name="Sasikala Ch."/>
            <person name="Ramana Ch.V."/>
        </authorList>
    </citation>
    <scope>NUCLEOTIDE SEQUENCE [LARGE SCALE GENOMIC DNA]</scope>
    <source>
        <strain evidence="3 4">KCTC 42542</strain>
    </source>
</reference>
<sequence>MRLNDCALGVLTIGLGGLLTVASLRLPGVPGQELGAGFYPALLGMAAMLTGLLLVLAGMRQKGEPVLQLPGWFHDGWAITNVAVLVLAIGLFAAFAVPVGFIPFAIAIILAVQLRMGIAPPRAALIAVLGAIGFHLLFSKVLRVPLPPGVLEGWV</sequence>
<evidence type="ECO:0000313" key="4">
    <source>
        <dbReference type="Proteomes" id="UP000322110"/>
    </source>
</evidence>
<dbReference type="EMBL" id="VUKA01000022">
    <property type="protein sequence ID" value="KAA2211531.1"/>
    <property type="molecule type" value="Genomic_DNA"/>
</dbReference>
<comment type="caution">
    <text evidence="3">The sequence shown here is derived from an EMBL/GenBank/DDBJ whole genome shotgun (WGS) entry which is preliminary data.</text>
</comment>
<dbReference type="Pfam" id="PF07331">
    <property type="entry name" value="TctB"/>
    <property type="match status" value="1"/>
</dbReference>
<dbReference type="AlphaFoldDB" id="A0A5B2TAF3"/>
<feature type="domain" description="DUF1468" evidence="2">
    <location>
        <begin position="8"/>
        <end position="147"/>
    </location>
</feature>
<evidence type="ECO:0000313" key="3">
    <source>
        <dbReference type="EMBL" id="KAA2211531.1"/>
    </source>
</evidence>
<dbReference type="InterPro" id="IPR009936">
    <property type="entry name" value="DUF1468"/>
</dbReference>
<evidence type="ECO:0000256" key="1">
    <source>
        <dbReference type="SAM" id="Phobius"/>
    </source>
</evidence>
<feature type="transmembrane region" description="Helical" evidence="1">
    <location>
        <begin position="38"/>
        <end position="59"/>
    </location>
</feature>
<dbReference type="RefSeq" id="WP_149813984.1">
    <property type="nucleotide sequence ID" value="NZ_VUKA01000022.1"/>
</dbReference>
<keyword evidence="4" id="KW-1185">Reference proteome</keyword>
<keyword evidence="1" id="KW-1133">Transmembrane helix</keyword>
<accession>A0A5B2TAF3</accession>
<evidence type="ECO:0000259" key="2">
    <source>
        <dbReference type="Pfam" id="PF07331"/>
    </source>
</evidence>